<evidence type="ECO:0000313" key="2">
    <source>
        <dbReference type="Proteomes" id="UP000265560"/>
    </source>
</evidence>
<keyword evidence="2" id="KW-1185">Reference proteome</keyword>
<dbReference type="OrthoDB" id="5611441at2"/>
<dbReference type="KEGG" id="pcav:D3880_10090"/>
<dbReference type="EMBL" id="CP032419">
    <property type="protein sequence ID" value="AYC32716.1"/>
    <property type="molecule type" value="Genomic_DNA"/>
</dbReference>
<proteinExistence type="predicted"/>
<name>A0A385Z0Z7_9PSED</name>
<organism evidence="1 2">
    <name type="scientific">Pseudomonas cavernae</name>
    <dbReference type="NCBI Taxonomy" id="2320867"/>
    <lineage>
        <taxon>Bacteria</taxon>
        <taxon>Pseudomonadati</taxon>
        <taxon>Pseudomonadota</taxon>
        <taxon>Gammaproteobacteria</taxon>
        <taxon>Pseudomonadales</taxon>
        <taxon>Pseudomonadaceae</taxon>
        <taxon>Pseudomonas</taxon>
    </lineage>
</organism>
<protein>
    <submittedName>
        <fullName evidence="1">Peptidase C39 family protein</fullName>
    </submittedName>
</protein>
<dbReference type="NCBIfam" id="NF033920">
    <property type="entry name" value="C39_PA2778_fam"/>
    <property type="match status" value="1"/>
</dbReference>
<reference evidence="2" key="1">
    <citation type="submission" date="2018-09" db="EMBL/GenBank/DDBJ databases">
        <authorList>
            <person name="Zhu H."/>
        </authorList>
    </citation>
    <scope>NUCLEOTIDE SEQUENCE [LARGE SCALE GENOMIC DNA]</scope>
    <source>
        <strain evidence="2">K2W31S-8</strain>
    </source>
</reference>
<gene>
    <name evidence="1" type="ORF">D3880_10090</name>
</gene>
<accession>A0A385Z0Z7</accession>
<dbReference type="Proteomes" id="UP000265560">
    <property type="component" value="Chromosome"/>
</dbReference>
<sequence>MIGGLIRRRVTSLFCFNRNSLSLLKFFLVTGLLLGGCQGPGNLPVDIQRLPERVELSGVPFFAESAFDGAPGALATVLSQQGVVTTPGLVAKQLKLPEAELQLAQNIPRVAREQGFVVYPLGAGLAELLDQVAAGFPVLVRFSEGLGWMASSRYAVLVGYDRAQQTLLLRSGQSKRWLADFTAFKDDWEKAGRWSVLVQAPARLPASVDPLRWRQAAAELERVGQVQAAASAYQALEAPSQPVKSKTAP</sequence>
<evidence type="ECO:0000313" key="1">
    <source>
        <dbReference type="EMBL" id="AYC32716.1"/>
    </source>
</evidence>
<dbReference type="AlphaFoldDB" id="A0A385Z0Z7"/>